<reference evidence="5" key="5">
    <citation type="submission" date="2025-09" db="UniProtKB">
        <authorList>
            <consortium name="Ensembl"/>
        </authorList>
    </citation>
    <scope>IDENTIFICATION</scope>
</reference>
<protein>
    <recommendedName>
        <fullName evidence="4">TMEM87A/B GOLD domain-containing protein</fullName>
    </recommendedName>
</protein>
<sequence length="112" mass="12804">MFLKAAQHPEPFSWREGGSEGGREAEILVSESVANSLLSLCLFQDRLQTRFPLRKTMFNNTLIFLKLAHDACVTPVNLSIAWYLRTSRCYDEFFEMNVSDFVKASGRYSSGR</sequence>
<comment type="subcellular location">
    <subcellularLocation>
        <location evidence="1">Golgi apparatus membrane</location>
        <topology evidence="1">Multi-pass membrane protein</topology>
    </subcellularLocation>
</comment>
<organism evidence="5 6">
    <name type="scientific">Callorhinchus milii</name>
    <name type="common">Ghost shark</name>
    <dbReference type="NCBI Taxonomy" id="7868"/>
    <lineage>
        <taxon>Eukaryota</taxon>
        <taxon>Metazoa</taxon>
        <taxon>Chordata</taxon>
        <taxon>Craniata</taxon>
        <taxon>Vertebrata</taxon>
        <taxon>Chondrichthyes</taxon>
        <taxon>Holocephali</taxon>
        <taxon>Chimaeriformes</taxon>
        <taxon>Callorhinchidae</taxon>
        <taxon>Callorhinchus</taxon>
    </lineage>
</organism>
<evidence type="ECO:0000313" key="5">
    <source>
        <dbReference type="Ensembl" id="ENSCMIP00000005017.1"/>
    </source>
</evidence>
<evidence type="ECO:0000259" key="4">
    <source>
        <dbReference type="Pfam" id="PF21901"/>
    </source>
</evidence>
<reference evidence="6" key="3">
    <citation type="journal article" date="2014" name="Nature">
        <title>Elephant shark genome provides unique insights into gnathostome evolution.</title>
        <authorList>
            <consortium name="International Elephant Shark Genome Sequencing Consortium"/>
            <person name="Venkatesh B."/>
            <person name="Lee A.P."/>
            <person name="Ravi V."/>
            <person name="Maurya A.K."/>
            <person name="Lian M.M."/>
            <person name="Swann J.B."/>
            <person name="Ohta Y."/>
            <person name="Flajnik M.F."/>
            <person name="Sutoh Y."/>
            <person name="Kasahara M."/>
            <person name="Hoon S."/>
            <person name="Gangu V."/>
            <person name="Roy S.W."/>
            <person name="Irimia M."/>
            <person name="Korzh V."/>
            <person name="Kondrychyn I."/>
            <person name="Lim Z.W."/>
            <person name="Tay B.H."/>
            <person name="Tohari S."/>
            <person name="Kong K.W."/>
            <person name="Ho S."/>
            <person name="Lorente-Galdos B."/>
            <person name="Quilez J."/>
            <person name="Marques-Bonet T."/>
            <person name="Raney B.J."/>
            <person name="Ingham P.W."/>
            <person name="Tay A."/>
            <person name="Hillier L.W."/>
            <person name="Minx P."/>
            <person name="Boehm T."/>
            <person name="Wilson R.K."/>
            <person name="Brenner S."/>
            <person name="Warren W.C."/>
        </authorList>
    </citation>
    <scope>NUCLEOTIDE SEQUENCE [LARGE SCALE GENOMIC DNA]</scope>
</reference>
<reference evidence="5" key="4">
    <citation type="submission" date="2025-08" db="UniProtKB">
        <authorList>
            <consortium name="Ensembl"/>
        </authorList>
    </citation>
    <scope>IDENTIFICATION</scope>
</reference>
<dbReference type="Pfam" id="PF21901">
    <property type="entry name" value="TMEM87A-B_GOLD"/>
    <property type="match status" value="1"/>
</dbReference>
<dbReference type="InterPro" id="IPR054101">
    <property type="entry name" value="TMEM87A/B_GOLD"/>
</dbReference>
<dbReference type="GO" id="GO:0000139">
    <property type="term" value="C:Golgi membrane"/>
    <property type="evidence" value="ECO:0007669"/>
    <property type="project" value="UniProtKB-SubCell"/>
</dbReference>
<evidence type="ECO:0000256" key="1">
    <source>
        <dbReference type="ARBA" id="ARBA00004653"/>
    </source>
</evidence>
<keyword evidence="2" id="KW-0333">Golgi apparatus</keyword>
<reference evidence="6" key="2">
    <citation type="journal article" date="2007" name="PLoS Biol.">
        <title>Survey sequencing and comparative analysis of the elephant shark (Callorhinchus milii) genome.</title>
        <authorList>
            <person name="Venkatesh B."/>
            <person name="Kirkness E.F."/>
            <person name="Loh Y.H."/>
            <person name="Halpern A.L."/>
            <person name="Lee A.P."/>
            <person name="Johnson J."/>
            <person name="Dandona N."/>
            <person name="Viswanathan L.D."/>
            <person name="Tay A."/>
            <person name="Venter J.C."/>
            <person name="Strausberg R.L."/>
            <person name="Brenner S."/>
        </authorList>
    </citation>
    <scope>NUCLEOTIDE SEQUENCE [LARGE SCALE GENOMIC DNA]</scope>
</reference>
<proteinExistence type="predicted"/>
<dbReference type="Proteomes" id="UP000314986">
    <property type="component" value="Unassembled WGS sequence"/>
</dbReference>
<reference evidence="6" key="1">
    <citation type="journal article" date="2006" name="Science">
        <title>Ancient noncoding elements conserved in the human genome.</title>
        <authorList>
            <person name="Venkatesh B."/>
            <person name="Kirkness E.F."/>
            <person name="Loh Y.H."/>
            <person name="Halpern A.L."/>
            <person name="Lee A.P."/>
            <person name="Johnson J."/>
            <person name="Dandona N."/>
            <person name="Viswanathan L.D."/>
            <person name="Tay A."/>
            <person name="Venter J.C."/>
            <person name="Strausberg R.L."/>
            <person name="Brenner S."/>
        </authorList>
    </citation>
    <scope>NUCLEOTIDE SEQUENCE [LARGE SCALE GENOMIC DNA]</scope>
</reference>
<accession>A0A4W3GPE1</accession>
<evidence type="ECO:0000256" key="3">
    <source>
        <dbReference type="SAM" id="MobiDB-lite"/>
    </source>
</evidence>
<feature type="domain" description="TMEM87A/B GOLD" evidence="4">
    <location>
        <begin position="50"/>
        <end position="97"/>
    </location>
</feature>
<dbReference type="Ensembl" id="ENSCMIT00000005199.1">
    <property type="protein sequence ID" value="ENSCMIP00000005017.1"/>
    <property type="gene ID" value="ENSCMIG00000002969.1"/>
</dbReference>
<feature type="region of interest" description="Disordered" evidence="3">
    <location>
        <begin position="1"/>
        <end position="21"/>
    </location>
</feature>
<dbReference type="InParanoid" id="A0A4W3GPE1"/>
<dbReference type="AlphaFoldDB" id="A0A4W3GPE1"/>
<evidence type="ECO:0000256" key="2">
    <source>
        <dbReference type="ARBA" id="ARBA00023034"/>
    </source>
</evidence>
<evidence type="ECO:0000313" key="6">
    <source>
        <dbReference type="Proteomes" id="UP000314986"/>
    </source>
</evidence>
<keyword evidence="6" id="KW-1185">Reference proteome</keyword>
<name>A0A4W3GPE1_CALMI</name>